<feature type="transmembrane region" description="Helical" evidence="8">
    <location>
        <begin position="433"/>
        <end position="453"/>
    </location>
</feature>
<keyword evidence="3 7" id="KW-0813">Transport</keyword>
<evidence type="ECO:0000256" key="1">
    <source>
        <dbReference type="ARBA" id="ARBA00004141"/>
    </source>
</evidence>
<feature type="transmembrane region" description="Helical" evidence="8">
    <location>
        <begin position="246"/>
        <end position="267"/>
    </location>
</feature>
<dbReference type="AlphaFoldDB" id="A0A8A3PDZ2"/>
<name>A0A8A3PDZ2_9HELO</name>
<dbReference type="PROSITE" id="PS00217">
    <property type="entry name" value="SUGAR_TRANSPORT_2"/>
    <property type="match status" value="1"/>
</dbReference>
<feature type="domain" description="Major facilitator superfamily (MFS) profile" evidence="9">
    <location>
        <begin position="107"/>
        <end position="553"/>
    </location>
</feature>
<dbReference type="InterPro" id="IPR036259">
    <property type="entry name" value="MFS_trans_sf"/>
</dbReference>
<evidence type="ECO:0000256" key="3">
    <source>
        <dbReference type="ARBA" id="ARBA00022448"/>
    </source>
</evidence>
<evidence type="ECO:0000256" key="8">
    <source>
        <dbReference type="SAM" id="Phobius"/>
    </source>
</evidence>
<feature type="transmembrane region" description="Helical" evidence="8">
    <location>
        <begin position="530"/>
        <end position="549"/>
    </location>
</feature>
<proteinExistence type="inferred from homology"/>
<dbReference type="InterPro" id="IPR020846">
    <property type="entry name" value="MFS_dom"/>
</dbReference>
<keyword evidence="4 8" id="KW-0812">Transmembrane</keyword>
<feature type="transmembrane region" description="Helical" evidence="8">
    <location>
        <begin position="216"/>
        <end position="234"/>
    </location>
</feature>
<dbReference type="SUPFAM" id="SSF103473">
    <property type="entry name" value="MFS general substrate transporter"/>
    <property type="match status" value="1"/>
</dbReference>
<comment type="subcellular location">
    <subcellularLocation>
        <location evidence="1">Membrane</location>
        <topology evidence="1">Multi-pass membrane protein</topology>
    </subcellularLocation>
</comment>
<dbReference type="GO" id="GO:0015791">
    <property type="term" value="P:polyol transmembrane transport"/>
    <property type="evidence" value="ECO:0007669"/>
    <property type="project" value="UniProtKB-ARBA"/>
</dbReference>
<gene>
    <name evidence="10" type="ORF">DSL72_002864</name>
</gene>
<dbReference type="PROSITE" id="PS50850">
    <property type="entry name" value="MFS"/>
    <property type="match status" value="1"/>
</dbReference>
<dbReference type="NCBIfam" id="TIGR00879">
    <property type="entry name" value="SP"/>
    <property type="match status" value="1"/>
</dbReference>
<keyword evidence="11" id="KW-1185">Reference proteome</keyword>
<evidence type="ECO:0000256" key="7">
    <source>
        <dbReference type="RuleBase" id="RU003346"/>
    </source>
</evidence>
<evidence type="ECO:0000256" key="4">
    <source>
        <dbReference type="ARBA" id="ARBA00022692"/>
    </source>
</evidence>
<dbReference type="InterPro" id="IPR003663">
    <property type="entry name" value="Sugar/inositol_transpt"/>
</dbReference>
<keyword evidence="5 8" id="KW-1133">Transmembrane helix</keyword>
<dbReference type="PANTHER" id="PTHR48020:SF4">
    <property type="entry name" value="SYMPORT, PUTATIVE (AFU_ORTHOLOGUE AFUA_3G11790)-RELATED"/>
    <property type="match status" value="1"/>
</dbReference>
<dbReference type="OrthoDB" id="5290825at2759"/>
<sequence length="649" mass="72007">MAKGSIHDVDAIEHAHPETHVNLNNNITAKIQNPLAGLGETTILRDVGEFAQTHSLNDILPLLEKGALVAADPENFESVEKLHEDDKAALRYEVAHRWSHPITLYLTIITCSIGAAVQGWDQTGSNGANLSFPTEFGIGDGENKASPNYDRDNWLVGLVNAAPYIGSAFLGCWLSDPVNKRFGRRGAIFISALICVATPIGGAFSKSWQGLFASRIVMGVGMGLKGSTVPIFAAENSPAMIRGALVMSWQMWTAFGIFLGFVANLVVMNTGKIAWRLQIGSAFIPAVPLVCLIFFCPESPRWLMKKGEYRKAYESLCRLRKHDLFAARDLYFIDCQLKIEAAIVGKTNYLLRFSQLFTVPRLRRATLASFVVMIAQQMCGINIIAFYSSTIFRQAGSTEKNALIASFGFGLVNFVFAWPAIWTIDTFGRRSLLLFTFPQMAWSLLAAGLCFLINKDSTAHIALIATFIYIFAAFYSPGEGPVPFTYSAEVFPLSHREVGMGWAVATCLFWSSVLSISFPKILEIFKPTGAFGFYAGLNMVAFVMIFLFVPETKQRTLEELDYIFAVPTRTFIKYQVTKALPYFLQRYVFMRKSAVLEPLYHFDRTADYQTPDAKFAGRPEQIEKVEVEVEAERSSDGGSGGDVVVMEKM</sequence>
<dbReference type="EMBL" id="CP063407">
    <property type="protein sequence ID" value="QSZ33276.1"/>
    <property type="molecule type" value="Genomic_DNA"/>
</dbReference>
<dbReference type="Pfam" id="PF00083">
    <property type="entry name" value="Sugar_tr"/>
    <property type="match status" value="1"/>
</dbReference>
<reference evidence="10" key="1">
    <citation type="submission" date="2020-10" db="EMBL/GenBank/DDBJ databases">
        <title>Genome Sequence of Monilinia vaccinii-corymbosi Sheds Light on Mummy Berry Disease Infection of Blueberry and Mating Type.</title>
        <authorList>
            <person name="Yow A.G."/>
            <person name="Zhang Y."/>
            <person name="Bansal K."/>
            <person name="Eacker S.M."/>
            <person name="Sullivan S."/>
            <person name="Liachko I."/>
            <person name="Cubeta M.A."/>
            <person name="Rollins J.A."/>
            <person name="Ashrafi H."/>
        </authorList>
    </citation>
    <scope>NUCLEOTIDE SEQUENCE</scope>
    <source>
        <strain evidence="10">RL-1</strain>
    </source>
</reference>
<feature type="transmembrane region" description="Helical" evidence="8">
    <location>
        <begin position="402"/>
        <end position="421"/>
    </location>
</feature>
<dbReference type="GO" id="GO:0015798">
    <property type="term" value="P:myo-inositol transport"/>
    <property type="evidence" value="ECO:0007669"/>
    <property type="project" value="UniProtKB-ARBA"/>
</dbReference>
<protein>
    <recommendedName>
        <fullName evidence="9">Major facilitator superfamily (MFS) profile domain-containing protein</fullName>
    </recommendedName>
</protein>
<dbReference type="PRINTS" id="PR00171">
    <property type="entry name" value="SUGRTRNSPORT"/>
</dbReference>
<keyword evidence="6 8" id="KW-0472">Membrane</keyword>
<feature type="transmembrane region" description="Helical" evidence="8">
    <location>
        <begin position="498"/>
        <end position="518"/>
    </location>
</feature>
<feature type="transmembrane region" description="Helical" evidence="8">
    <location>
        <begin position="273"/>
        <end position="296"/>
    </location>
</feature>
<dbReference type="InterPro" id="IPR050814">
    <property type="entry name" value="Myo-inositol_Transporter"/>
</dbReference>
<evidence type="ECO:0000313" key="10">
    <source>
        <dbReference type="EMBL" id="QSZ33276.1"/>
    </source>
</evidence>
<evidence type="ECO:0000259" key="9">
    <source>
        <dbReference type="PROSITE" id="PS50850"/>
    </source>
</evidence>
<dbReference type="Proteomes" id="UP000672032">
    <property type="component" value="Chromosome 3"/>
</dbReference>
<evidence type="ECO:0000256" key="5">
    <source>
        <dbReference type="ARBA" id="ARBA00022989"/>
    </source>
</evidence>
<dbReference type="PANTHER" id="PTHR48020">
    <property type="entry name" value="PROTON MYO-INOSITOL COTRANSPORTER"/>
    <property type="match status" value="1"/>
</dbReference>
<dbReference type="Gene3D" id="1.20.1250.20">
    <property type="entry name" value="MFS general substrate transporter like domains"/>
    <property type="match status" value="1"/>
</dbReference>
<evidence type="ECO:0000256" key="6">
    <source>
        <dbReference type="ARBA" id="ARBA00023136"/>
    </source>
</evidence>
<dbReference type="FunFam" id="1.20.1250.20:FF:000100">
    <property type="entry name" value="MFS sugar transporter, putative"/>
    <property type="match status" value="1"/>
</dbReference>
<evidence type="ECO:0000313" key="11">
    <source>
        <dbReference type="Proteomes" id="UP000672032"/>
    </source>
</evidence>
<dbReference type="GO" id="GO:0022857">
    <property type="term" value="F:transmembrane transporter activity"/>
    <property type="evidence" value="ECO:0007669"/>
    <property type="project" value="InterPro"/>
</dbReference>
<dbReference type="GO" id="GO:0016020">
    <property type="term" value="C:membrane"/>
    <property type="evidence" value="ECO:0007669"/>
    <property type="project" value="UniProtKB-SubCell"/>
</dbReference>
<feature type="transmembrane region" description="Helical" evidence="8">
    <location>
        <begin position="186"/>
        <end position="204"/>
    </location>
</feature>
<accession>A0A8A3PDZ2</accession>
<dbReference type="InterPro" id="IPR005828">
    <property type="entry name" value="MFS_sugar_transport-like"/>
</dbReference>
<feature type="transmembrane region" description="Helical" evidence="8">
    <location>
        <begin position="154"/>
        <end position="174"/>
    </location>
</feature>
<comment type="similarity">
    <text evidence="2 7">Belongs to the major facilitator superfamily. Sugar transporter (TC 2.A.1.1) family.</text>
</comment>
<organism evidence="10 11">
    <name type="scientific">Monilinia vaccinii-corymbosi</name>
    <dbReference type="NCBI Taxonomy" id="61207"/>
    <lineage>
        <taxon>Eukaryota</taxon>
        <taxon>Fungi</taxon>
        <taxon>Dikarya</taxon>
        <taxon>Ascomycota</taxon>
        <taxon>Pezizomycotina</taxon>
        <taxon>Leotiomycetes</taxon>
        <taxon>Helotiales</taxon>
        <taxon>Sclerotiniaceae</taxon>
        <taxon>Monilinia</taxon>
    </lineage>
</organism>
<feature type="transmembrane region" description="Helical" evidence="8">
    <location>
        <begin position="460"/>
        <end position="478"/>
    </location>
</feature>
<dbReference type="InterPro" id="IPR005829">
    <property type="entry name" value="Sugar_transporter_CS"/>
</dbReference>
<evidence type="ECO:0000256" key="2">
    <source>
        <dbReference type="ARBA" id="ARBA00010992"/>
    </source>
</evidence>
<feature type="transmembrane region" description="Helical" evidence="8">
    <location>
        <begin position="102"/>
        <end position="120"/>
    </location>
</feature>